<gene>
    <name evidence="10" type="ORF">CAS74_003307</name>
</gene>
<keyword evidence="5 8" id="KW-1133">Transmembrane helix</keyword>
<feature type="region of interest" description="Disordered" evidence="7">
    <location>
        <begin position="1"/>
        <end position="22"/>
    </location>
</feature>
<proteinExistence type="inferred from homology"/>
<keyword evidence="4 8" id="KW-0812">Transmembrane</keyword>
<evidence type="ECO:0000256" key="3">
    <source>
        <dbReference type="ARBA" id="ARBA00022448"/>
    </source>
</evidence>
<dbReference type="AlphaFoldDB" id="A0A1Z8JL82"/>
<feature type="transmembrane region" description="Helical" evidence="8">
    <location>
        <begin position="187"/>
        <end position="208"/>
    </location>
</feature>
<evidence type="ECO:0000256" key="5">
    <source>
        <dbReference type="ARBA" id="ARBA00022989"/>
    </source>
</evidence>
<dbReference type="Pfam" id="PF00324">
    <property type="entry name" value="AA_permease"/>
    <property type="match status" value="1"/>
</dbReference>
<organism evidence="10 11">
    <name type="scientific">Pichia kudriavzevii</name>
    <name type="common">Yeast</name>
    <name type="synonym">Issatchenkia orientalis</name>
    <dbReference type="NCBI Taxonomy" id="4909"/>
    <lineage>
        <taxon>Eukaryota</taxon>
        <taxon>Fungi</taxon>
        <taxon>Dikarya</taxon>
        <taxon>Ascomycota</taxon>
        <taxon>Saccharomycotina</taxon>
        <taxon>Pichiomycetes</taxon>
        <taxon>Pichiales</taxon>
        <taxon>Pichiaceae</taxon>
        <taxon>Pichia</taxon>
    </lineage>
</organism>
<evidence type="ECO:0000256" key="8">
    <source>
        <dbReference type="SAM" id="Phobius"/>
    </source>
</evidence>
<evidence type="ECO:0000313" key="10">
    <source>
        <dbReference type="EMBL" id="OUT21192.1"/>
    </source>
</evidence>
<dbReference type="GO" id="GO:0016020">
    <property type="term" value="C:membrane"/>
    <property type="evidence" value="ECO:0007669"/>
    <property type="project" value="UniProtKB-SubCell"/>
</dbReference>
<dbReference type="PIRSF" id="PIRSF006060">
    <property type="entry name" value="AA_transporter"/>
    <property type="match status" value="1"/>
</dbReference>
<feature type="transmembrane region" description="Helical" evidence="8">
    <location>
        <begin position="486"/>
        <end position="506"/>
    </location>
</feature>
<dbReference type="PANTHER" id="PTHR43341">
    <property type="entry name" value="AMINO ACID PERMEASE"/>
    <property type="match status" value="1"/>
</dbReference>
<evidence type="ECO:0000256" key="7">
    <source>
        <dbReference type="SAM" id="MobiDB-lite"/>
    </source>
</evidence>
<comment type="similarity">
    <text evidence="2">Belongs to the amino acid-polyamine-organocation (APC) superfamily. YAT (TC 2.A.3.10) family.</text>
</comment>
<dbReference type="InterPro" id="IPR004841">
    <property type="entry name" value="AA-permease/SLC12A_dom"/>
</dbReference>
<sequence>MSVQSSQSNDSSPTSNDNKNNLYTIEVEEIDPEQAETTTSEGYQMHVFLNSRHVQIIALAGAIGTGLFVASEGTLAAAGPAPLLTGYLILLFLVWFVMNQLADMVTFIPLPGQTTIFALTSRYTGNSSLAFAIALIVATEITAAAFVIQYWTNINPGAWITIFCVTMVLINFSNVKYFGEIEFWIGLLKIFAIIGLIIVGIVIFFGGAPASHGVLGFHYWKTPGAFVEHLTDGNTGKFLAVWTSIIKSAFAFILSPELITACASEAEHPRVNLPKATNRFIYRMIVFYVLGSLTIGVIVASNDPRLLGALSQGSSTAAASPFVIGIQNAGIPVLNHIINAAILSSAYSCGNSQFFSATRTLHSMAIRGEVPRLFGRTNRWGVPYYAVTLTALISLVSYLNVSNSSSVVFTWLTNISTVSGFISWIFIGIIYLRFRKAIDYHNLNDRATFRPKFQIPGAYFTICFVSVIAITNGYAVFFDFKISDFVAAYITLPIVFILYVGHMLWYRNWKFFAPLEQIDCFTGLKEVEEDQETYVKPETDNWFMKFYY</sequence>
<feature type="transmembrane region" description="Helical" evidence="8">
    <location>
        <begin position="129"/>
        <end position="151"/>
    </location>
</feature>
<feature type="transmembrane region" description="Helical" evidence="8">
    <location>
        <begin position="382"/>
        <end position="399"/>
    </location>
</feature>
<feature type="transmembrane region" description="Helical" evidence="8">
    <location>
        <begin position="157"/>
        <end position="175"/>
    </location>
</feature>
<evidence type="ECO:0000256" key="4">
    <source>
        <dbReference type="ARBA" id="ARBA00022692"/>
    </source>
</evidence>
<name>A0A1Z8JL82_PICKU</name>
<evidence type="ECO:0000313" key="11">
    <source>
        <dbReference type="Proteomes" id="UP000195871"/>
    </source>
</evidence>
<dbReference type="GO" id="GO:0015171">
    <property type="term" value="F:amino acid transmembrane transporter activity"/>
    <property type="evidence" value="ECO:0007669"/>
    <property type="project" value="TreeGrafter"/>
</dbReference>
<reference evidence="10 11" key="1">
    <citation type="submission" date="2017-05" db="EMBL/GenBank/DDBJ databases">
        <title>The Genome Sequence of Candida krusei Ckrusei653.</title>
        <authorList>
            <person name="Cuomo C."/>
            <person name="Forche A."/>
            <person name="Young S."/>
            <person name="Abouelleil A."/>
            <person name="Cao P."/>
            <person name="Chapman S."/>
            <person name="Cusick C."/>
            <person name="Shea T."/>
            <person name="Nusbaum C."/>
            <person name="Birren B."/>
        </authorList>
    </citation>
    <scope>NUCLEOTIDE SEQUENCE [LARGE SCALE GENOMIC DNA]</scope>
    <source>
        <strain evidence="10 11">Ckrusei653</strain>
    </source>
</reference>
<dbReference type="EMBL" id="NHMM01000005">
    <property type="protein sequence ID" value="OUT21192.1"/>
    <property type="molecule type" value="Genomic_DNA"/>
</dbReference>
<feature type="transmembrane region" description="Helical" evidence="8">
    <location>
        <begin position="56"/>
        <end position="78"/>
    </location>
</feature>
<dbReference type="PANTHER" id="PTHR43341:SF36">
    <property type="entry name" value="PROLINE-SPECIFIC PERMEASE"/>
    <property type="match status" value="1"/>
</dbReference>
<evidence type="ECO:0000256" key="6">
    <source>
        <dbReference type="ARBA" id="ARBA00023136"/>
    </source>
</evidence>
<feature type="transmembrane region" description="Helical" evidence="8">
    <location>
        <begin position="453"/>
        <end position="474"/>
    </location>
</feature>
<feature type="transmembrane region" description="Helical" evidence="8">
    <location>
        <begin position="280"/>
        <end position="300"/>
    </location>
</feature>
<evidence type="ECO:0000259" key="9">
    <source>
        <dbReference type="Pfam" id="PF00324"/>
    </source>
</evidence>
<feature type="transmembrane region" description="Helical" evidence="8">
    <location>
        <begin position="84"/>
        <end position="108"/>
    </location>
</feature>
<dbReference type="VEuPathDB" id="FungiDB:C5L36_0E03810"/>
<feature type="transmembrane region" description="Helical" evidence="8">
    <location>
        <begin position="411"/>
        <end position="432"/>
    </location>
</feature>
<keyword evidence="6 8" id="KW-0472">Membrane</keyword>
<evidence type="ECO:0000256" key="2">
    <source>
        <dbReference type="ARBA" id="ARBA00006983"/>
    </source>
</evidence>
<keyword evidence="3" id="KW-0813">Transport</keyword>
<feature type="compositionally biased region" description="Low complexity" evidence="7">
    <location>
        <begin position="1"/>
        <end position="21"/>
    </location>
</feature>
<protein>
    <recommendedName>
        <fullName evidence="9">Amino acid permease/ SLC12A domain-containing protein</fullName>
    </recommendedName>
</protein>
<dbReference type="Gene3D" id="1.20.1740.10">
    <property type="entry name" value="Amino acid/polyamine transporter I"/>
    <property type="match status" value="1"/>
</dbReference>
<dbReference type="FunFam" id="1.20.1740.10:FF:000001">
    <property type="entry name" value="Amino acid permease"/>
    <property type="match status" value="1"/>
</dbReference>
<evidence type="ECO:0000256" key="1">
    <source>
        <dbReference type="ARBA" id="ARBA00004141"/>
    </source>
</evidence>
<comment type="caution">
    <text evidence="10">The sequence shown here is derived from an EMBL/GenBank/DDBJ whole genome shotgun (WGS) entry which is preliminary data.</text>
</comment>
<accession>A0A1Z8JL82</accession>
<feature type="domain" description="Amino acid permease/ SLC12A" evidence="9">
    <location>
        <begin position="53"/>
        <end position="510"/>
    </location>
</feature>
<dbReference type="InterPro" id="IPR050524">
    <property type="entry name" value="APC_YAT"/>
</dbReference>
<comment type="subcellular location">
    <subcellularLocation>
        <location evidence="1">Membrane</location>
        <topology evidence="1">Multi-pass membrane protein</topology>
    </subcellularLocation>
</comment>
<dbReference type="Proteomes" id="UP000195871">
    <property type="component" value="Unassembled WGS sequence"/>
</dbReference>